<evidence type="ECO:0000256" key="2">
    <source>
        <dbReference type="ARBA" id="ARBA00005069"/>
    </source>
</evidence>
<dbReference type="EMBL" id="JXQV01000004">
    <property type="protein sequence ID" value="KIQ04640.1"/>
    <property type="molecule type" value="Genomic_DNA"/>
</dbReference>
<dbReference type="Pfam" id="PF00625">
    <property type="entry name" value="Guanylate_kin"/>
    <property type="match status" value="1"/>
</dbReference>
<dbReference type="NCBIfam" id="TIGR02322">
    <property type="entry name" value="phosphon_PhnN"/>
    <property type="match status" value="1"/>
</dbReference>
<evidence type="ECO:0000256" key="5">
    <source>
        <dbReference type="ARBA" id="ARBA00022840"/>
    </source>
</evidence>
<dbReference type="SMART" id="SM00072">
    <property type="entry name" value="GuKc"/>
    <property type="match status" value="1"/>
</dbReference>
<dbReference type="EC" id="2.7.4.23" evidence="6"/>
<evidence type="ECO:0000256" key="6">
    <source>
        <dbReference type="HAMAP-Rule" id="MF_00836"/>
    </source>
</evidence>
<gene>
    <name evidence="6" type="primary">phnN</name>
    <name evidence="8" type="ORF">RU07_03745</name>
</gene>
<dbReference type="Proteomes" id="UP000035017">
    <property type="component" value="Unassembled WGS sequence"/>
</dbReference>
<evidence type="ECO:0000259" key="7">
    <source>
        <dbReference type="SMART" id="SM00072"/>
    </source>
</evidence>
<dbReference type="GO" id="GO:0033863">
    <property type="term" value="F:ribose 1,5-bisphosphate phosphokinase activity"/>
    <property type="evidence" value="ECO:0007669"/>
    <property type="project" value="UniProtKB-UniRule"/>
</dbReference>
<comment type="function">
    <text evidence="6">Catalyzes the phosphorylation of ribose 1,5-bisphosphate to 5-phospho-D-ribosyl alpha-1-diphosphate (PRPP).</text>
</comment>
<comment type="caution">
    <text evidence="8">The sequence shown here is derived from an EMBL/GenBank/DDBJ whole genome shotgun (WGS) entry which is preliminary data.</text>
</comment>
<accession>A0A0D0L4L5</accession>
<dbReference type="UniPathway" id="UPA00087">
    <property type="reaction ID" value="UER00175"/>
</dbReference>
<dbReference type="InterPro" id="IPR027417">
    <property type="entry name" value="P-loop_NTPase"/>
</dbReference>
<dbReference type="InterPro" id="IPR008145">
    <property type="entry name" value="GK/Ca_channel_bsu"/>
</dbReference>
<dbReference type="GO" id="GO:0019634">
    <property type="term" value="P:organic phosphonate metabolic process"/>
    <property type="evidence" value="ECO:0007669"/>
    <property type="project" value="UniProtKB-UniRule"/>
</dbReference>
<dbReference type="Gene3D" id="3.40.50.300">
    <property type="entry name" value="P-loop containing nucleotide triphosphate hydrolases"/>
    <property type="match status" value="1"/>
</dbReference>
<dbReference type="InterPro" id="IPR012699">
    <property type="entry name" value="PhnN"/>
</dbReference>
<proteinExistence type="inferred from homology"/>
<feature type="domain" description="Guanylate kinase/L-type calcium channel beta subunit" evidence="7">
    <location>
        <begin position="8"/>
        <end position="188"/>
    </location>
</feature>
<dbReference type="HAMAP" id="MF_00836">
    <property type="entry name" value="PhnN"/>
    <property type="match status" value="1"/>
</dbReference>
<dbReference type="GO" id="GO:0006015">
    <property type="term" value="P:5-phosphoribose 1-diphosphate biosynthetic process"/>
    <property type="evidence" value="ECO:0007669"/>
    <property type="project" value="UniProtKB-UniRule"/>
</dbReference>
<comment type="pathway">
    <text evidence="2 6">Metabolic intermediate biosynthesis; 5-phospho-alpha-D-ribose 1-diphosphate biosynthesis; 5-phospho-alpha-D-ribose 1-diphosphate from D-ribose 5-phosphate (route II): step 3/3.</text>
</comment>
<evidence type="ECO:0000313" key="8">
    <source>
        <dbReference type="EMBL" id="KIQ04640.1"/>
    </source>
</evidence>
<protein>
    <recommendedName>
        <fullName evidence="6">Ribose 1,5-bisphosphate phosphokinase PhnN</fullName>
        <ecNumber evidence="6">2.7.4.23</ecNumber>
    </recommendedName>
    <alternativeName>
        <fullName evidence="6">Ribose 1,5-bisphosphokinase</fullName>
    </alternativeName>
</protein>
<comment type="similarity">
    <text evidence="6">Belongs to the ribose 1,5-bisphosphokinase family.</text>
</comment>
<sequence>MSDISKRLGVMIVVVGPSGAGKDTLMEFAARRFETHDSIHFARRVITRSHDAGGENHDAVSEAEFARRLASREFCVSWQAHGLSYGIPASVNDRLARGETVIANGSRSALGQFKSVFATMKVVNVVARLDVLAARLESRGRESRAEILLRLQRSSLDVCGDFDVTTIDNSGALETSGAAFAALLNEHIRSGQ</sequence>
<comment type="catalytic activity">
    <reaction evidence="1 6">
        <text>alpha-D-ribose 1,5-bisphosphate + ATP = 5-phospho-alpha-D-ribose 1-diphosphate + ADP</text>
        <dbReference type="Rhea" id="RHEA:20109"/>
        <dbReference type="ChEBI" id="CHEBI:30616"/>
        <dbReference type="ChEBI" id="CHEBI:58017"/>
        <dbReference type="ChEBI" id="CHEBI:68688"/>
        <dbReference type="ChEBI" id="CHEBI:456216"/>
        <dbReference type="EC" id="2.7.4.23"/>
    </reaction>
</comment>
<feature type="binding site" evidence="6">
    <location>
        <begin position="16"/>
        <end position="23"/>
    </location>
    <ligand>
        <name>ATP</name>
        <dbReference type="ChEBI" id="CHEBI:30616"/>
    </ligand>
</feature>
<keyword evidence="3 6" id="KW-0808">Transferase</keyword>
<evidence type="ECO:0000313" key="9">
    <source>
        <dbReference type="Proteomes" id="UP000035017"/>
    </source>
</evidence>
<dbReference type="PANTHER" id="PTHR23117:SF8">
    <property type="entry name" value="RIBOSE 1,5-BISPHOSPHATE PHOSPHOKINASE PHNN"/>
    <property type="match status" value="1"/>
</dbReference>
<evidence type="ECO:0000256" key="4">
    <source>
        <dbReference type="ARBA" id="ARBA00022741"/>
    </source>
</evidence>
<dbReference type="PANTHER" id="PTHR23117">
    <property type="entry name" value="GUANYLATE KINASE-RELATED"/>
    <property type="match status" value="1"/>
</dbReference>
<dbReference type="AlphaFoldDB" id="A0A0D0L4L5"/>
<dbReference type="SUPFAM" id="SSF52540">
    <property type="entry name" value="P-loop containing nucleoside triphosphate hydrolases"/>
    <property type="match status" value="1"/>
</dbReference>
<name>A0A0D0L4L5_AGRTU</name>
<evidence type="ECO:0000256" key="3">
    <source>
        <dbReference type="ARBA" id="ARBA00022679"/>
    </source>
</evidence>
<organism evidence="8 9">
    <name type="scientific">Agrobacterium tumefaciens</name>
    <dbReference type="NCBI Taxonomy" id="358"/>
    <lineage>
        <taxon>Bacteria</taxon>
        <taxon>Pseudomonadati</taxon>
        <taxon>Pseudomonadota</taxon>
        <taxon>Alphaproteobacteria</taxon>
        <taxon>Hyphomicrobiales</taxon>
        <taxon>Rhizobiaceae</taxon>
        <taxon>Rhizobium/Agrobacterium group</taxon>
        <taxon>Agrobacterium</taxon>
        <taxon>Agrobacterium tumefaciens complex</taxon>
    </lineage>
</organism>
<keyword evidence="5 6" id="KW-0067">ATP-binding</keyword>
<reference evidence="8 9" key="1">
    <citation type="submission" date="2014-12" db="EMBL/GenBank/DDBJ databases">
        <title>16Stimator: statistical estimation of ribosomal gene copy numbers from draft genome assemblies.</title>
        <authorList>
            <person name="Perisin M.A."/>
            <person name="Vetter M."/>
            <person name="Gilbert J.A."/>
            <person name="Bergelson J."/>
        </authorList>
    </citation>
    <scope>NUCLEOTIDE SEQUENCE [LARGE SCALE GENOMIC DNA]</scope>
    <source>
        <strain evidence="8 9">MEJ076</strain>
    </source>
</reference>
<evidence type="ECO:0000256" key="1">
    <source>
        <dbReference type="ARBA" id="ARBA00000373"/>
    </source>
</evidence>
<keyword evidence="4 6" id="KW-0547">Nucleotide-binding</keyword>
<keyword evidence="8" id="KW-0418">Kinase</keyword>
<dbReference type="GO" id="GO:0005524">
    <property type="term" value="F:ATP binding"/>
    <property type="evidence" value="ECO:0007669"/>
    <property type="project" value="UniProtKB-KW"/>
</dbReference>
<dbReference type="GO" id="GO:0005829">
    <property type="term" value="C:cytosol"/>
    <property type="evidence" value="ECO:0007669"/>
    <property type="project" value="TreeGrafter"/>
</dbReference>